<dbReference type="Gene3D" id="3.40.50.2020">
    <property type="match status" value="1"/>
</dbReference>
<sequence length="153" mass="17605">MLADALSYKVKAVVAYADWIVGSPMAAITLSFKLAEIMETSHGFAEKDGERMKFKRFVIPRHSTVLRCEELITTSKTTEQVAEAIERDNPHRVTILGQVATAIWRPEMNDKRRWEPIYLARWIVRNWDAADCALCKQGSSALKPKEHWREFAR</sequence>
<evidence type="ECO:0000313" key="2">
    <source>
        <dbReference type="Proteomes" id="UP000808388"/>
    </source>
</evidence>
<name>A0A9D6LNS1_9BACT</name>
<comment type="caution">
    <text evidence="1">The sequence shown here is derived from an EMBL/GenBank/DDBJ whole genome shotgun (WGS) entry which is preliminary data.</text>
</comment>
<dbReference type="InterPro" id="IPR000836">
    <property type="entry name" value="PRTase_dom"/>
</dbReference>
<dbReference type="AlphaFoldDB" id="A0A9D6LNS1"/>
<dbReference type="SUPFAM" id="SSF53271">
    <property type="entry name" value="PRTase-like"/>
    <property type="match status" value="1"/>
</dbReference>
<reference evidence="1" key="1">
    <citation type="submission" date="2020-07" db="EMBL/GenBank/DDBJ databases">
        <title>Huge and variable diversity of episymbiotic CPR bacteria and DPANN archaea in groundwater ecosystems.</title>
        <authorList>
            <person name="He C.Y."/>
            <person name="Keren R."/>
            <person name="Whittaker M."/>
            <person name="Farag I.F."/>
            <person name="Doudna J."/>
            <person name="Cate J.H.D."/>
            <person name="Banfield J.F."/>
        </authorList>
    </citation>
    <scope>NUCLEOTIDE SEQUENCE</scope>
    <source>
        <strain evidence="1">NC_groundwater_972_Pr1_S-0.2um_49_27</strain>
    </source>
</reference>
<protein>
    <submittedName>
        <fullName evidence="1">Uncharacterized protein</fullName>
    </submittedName>
</protein>
<accession>A0A9D6LNS1</accession>
<dbReference type="CDD" id="cd06223">
    <property type="entry name" value="PRTases_typeI"/>
    <property type="match status" value="1"/>
</dbReference>
<organism evidence="1 2">
    <name type="scientific">Candidatus Sungiibacteriota bacterium</name>
    <dbReference type="NCBI Taxonomy" id="2750080"/>
    <lineage>
        <taxon>Bacteria</taxon>
        <taxon>Candidatus Sungiibacteriota</taxon>
    </lineage>
</organism>
<gene>
    <name evidence="1" type="ORF">HY220_03275</name>
</gene>
<dbReference type="InterPro" id="IPR029057">
    <property type="entry name" value="PRTase-like"/>
</dbReference>
<proteinExistence type="predicted"/>
<dbReference type="EMBL" id="JACQCQ010000012">
    <property type="protein sequence ID" value="MBI3627735.1"/>
    <property type="molecule type" value="Genomic_DNA"/>
</dbReference>
<dbReference type="Proteomes" id="UP000808388">
    <property type="component" value="Unassembled WGS sequence"/>
</dbReference>
<evidence type="ECO:0000313" key="1">
    <source>
        <dbReference type="EMBL" id="MBI3627735.1"/>
    </source>
</evidence>